<dbReference type="SUPFAM" id="SSF46785">
    <property type="entry name" value="Winged helix' DNA-binding domain"/>
    <property type="match status" value="1"/>
</dbReference>
<dbReference type="CDD" id="cd05466">
    <property type="entry name" value="PBP2_LTTR_substrate"/>
    <property type="match status" value="1"/>
</dbReference>
<protein>
    <submittedName>
        <fullName evidence="7">DNA-binding transcriptional LysR family regulator</fullName>
    </submittedName>
</protein>
<dbReference type="Proteomes" id="UP000759443">
    <property type="component" value="Unassembled WGS sequence"/>
</dbReference>
<dbReference type="PROSITE" id="PS50931">
    <property type="entry name" value="HTH_LYSR"/>
    <property type="match status" value="1"/>
</dbReference>
<dbReference type="InterPro" id="IPR036388">
    <property type="entry name" value="WH-like_DNA-bd_sf"/>
</dbReference>
<dbReference type="InterPro" id="IPR050950">
    <property type="entry name" value="HTH-type_LysR_regulators"/>
</dbReference>
<reference evidence="7 8" key="1">
    <citation type="submission" date="2021-03" db="EMBL/GenBank/DDBJ databases">
        <title>Genomic Encyclopedia of Type Strains, Phase IV (KMG-IV): sequencing the most valuable type-strain genomes for metagenomic binning, comparative biology and taxonomic classification.</title>
        <authorList>
            <person name="Goeker M."/>
        </authorList>
    </citation>
    <scope>NUCLEOTIDE SEQUENCE [LARGE SCALE GENOMIC DNA]</scope>
    <source>
        <strain evidence="7 8">DSM 21600</strain>
    </source>
</reference>
<evidence type="ECO:0000313" key="8">
    <source>
        <dbReference type="Proteomes" id="UP000759443"/>
    </source>
</evidence>
<keyword evidence="3 7" id="KW-0238">DNA-binding</keyword>
<accession>A0ABS4E0X3</accession>
<comment type="caution">
    <text evidence="7">The sequence shown here is derived from an EMBL/GenBank/DDBJ whole genome shotgun (WGS) entry which is preliminary data.</text>
</comment>
<dbReference type="InterPro" id="IPR005119">
    <property type="entry name" value="LysR_subst-bd"/>
</dbReference>
<dbReference type="PANTHER" id="PTHR30419">
    <property type="entry name" value="HTH-TYPE TRANSCRIPTIONAL REGULATOR YBHD"/>
    <property type="match status" value="1"/>
</dbReference>
<feature type="domain" description="HTH lysR-type" evidence="6">
    <location>
        <begin position="5"/>
        <end position="60"/>
    </location>
</feature>
<organism evidence="7 8">
    <name type="scientific">Rhizobium halophytocola</name>
    <dbReference type="NCBI Taxonomy" id="735519"/>
    <lineage>
        <taxon>Bacteria</taxon>
        <taxon>Pseudomonadati</taxon>
        <taxon>Pseudomonadota</taxon>
        <taxon>Alphaproteobacteria</taxon>
        <taxon>Hyphomicrobiales</taxon>
        <taxon>Rhizobiaceae</taxon>
        <taxon>Rhizobium/Agrobacterium group</taxon>
        <taxon>Rhizobium</taxon>
    </lineage>
</organism>
<evidence type="ECO:0000256" key="1">
    <source>
        <dbReference type="ARBA" id="ARBA00009437"/>
    </source>
</evidence>
<dbReference type="Gene3D" id="1.10.10.10">
    <property type="entry name" value="Winged helix-like DNA-binding domain superfamily/Winged helix DNA-binding domain"/>
    <property type="match status" value="1"/>
</dbReference>
<gene>
    <name evidence="7" type="ORF">J2Z17_003002</name>
</gene>
<dbReference type="EMBL" id="JAGGJU010000008">
    <property type="protein sequence ID" value="MBP1851554.1"/>
    <property type="molecule type" value="Genomic_DNA"/>
</dbReference>
<evidence type="ECO:0000256" key="2">
    <source>
        <dbReference type="ARBA" id="ARBA00023015"/>
    </source>
</evidence>
<dbReference type="SUPFAM" id="SSF53850">
    <property type="entry name" value="Periplasmic binding protein-like II"/>
    <property type="match status" value="1"/>
</dbReference>
<sequence>MLDRMSLLLRFSAICDAGSLRQAAQVLNITQPALSRSLSTLEAIYGKPLLERHARGVSPTAFGERLLSSVSRLARDWALAEERLVEDGRMLEGKFRISGGPLWDSLVLPDVIGELQRRFPRLTVELQYQTGDALHAALLEGRIDIAFGGLHRLDRGHDLLVARELTRVHDRLVARRGHPIHACAPGDYTALIGMPWVIYSADPIYEQQIVHTLVERTGVMPNIMLRCSSLMATLRSLQNGDYLTMLPTSDAGNVFGPDILAAPIDIGRRIGPSGARYRRVIADYPPLTALLDLCERFIARQAKTHGATAAGVATARDADPGRIQINADAPEAGTCPGTDSPASSRDKGA</sequence>
<keyword evidence="2" id="KW-0805">Transcription regulation</keyword>
<evidence type="ECO:0000256" key="4">
    <source>
        <dbReference type="ARBA" id="ARBA00023163"/>
    </source>
</evidence>
<dbReference type="Pfam" id="PF00126">
    <property type="entry name" value="HTH_1"/>
    <property type="match status" value="1"/>
</dbReference>
<dbReference type="InterPro" id="IPR036390">
    <property type="entry name" value="WH_DNA-bd_sf"/>
</dbReference>
<dbReference type="PANTHER" id="PTHR30419:SF8">
    <property type="entry name" value="NITROGEN ASSIMILATION TRANSCRIPTIONAL ACTIVATOR-RELATED"/>
    <property type="match status" value="1"/>
</dbReference>
<dbReference type="RefSeq" id="WP_209946411.1">
    <property type="nucleotide sequence ID" value="NZ_JAGGJU010000008.1"/>
</dbReference>
<evidence type="ECO:0000256" key="5">
    <source>
        <dbReference type="SAM" id="MobiDB-lite"/>
    </source>
</evidence>
<dbReference type="InterPro" id="IPR000847">
    <property type="entry name" value="LysR_HTH_N"/>
</dbReference>
<dbReference type="Gene3D" id="3.40.190.10">
    <property type="entry name" value="Periplasmic binding protein-like II"/>
    <property type="match status" value="2"/>
</dbReference>
<name>A0ABS4E0X3_9HYPH</name>
<keyword evidence="4" id="KW-0804">Transcription</keyword>
<evidence type="ECO:0000259" key="6">
    <source>
        <dbReference type="PROSITE" id="PS50931"/>
    </source>
</evidence>
<evidence type="ECO:0000256" key="3">
    <source>
        <dbReference type="ARBA" id="ARBA00023125"/>
    </source>
</evidence>
<evidence type="ECO:0000313" key="7">
    <source>
        <dbReference type="EMBL" id="MBP1851554.1"/>
    </source>
</evidence>
<dbReference type="Pfam" id="PF03466">
    <property type="entry name" value="LysR_substrate"/>
    <property type="match status" value="1"/>
</dbReference>
<dbReference type="GO" id="GO:0003677">
    <property type="term" value="F:DNA binding"/>
    <property type="evidence" value="ECO:0007669"/>
    <property type="project" value="UniProtKB-KW"/>
</dbReference>
<feature type="region of interest" description="Disordered" evidence="5">
    <location>
        <begin position="309"/>
        <end position="349"/>
    </location>
</feature>
<proteinExistence type="inferred from homology"/>
<comment type="similarity">
    <text evidence="1">Belongs to the LysR transcriptional regulatory family.</text>
</comment>
<keyword evidence="8" id="KW-1185">Reference proteome</keyword>
<dbReference type="PRINTS" id="PR00039">
    <property type="entry name" value="HTHLYSR"/>
</dbReference>